<evidence type="ECO:0000256" key="2">
    <source>
        <dbReference type="ARBA" id="ARBA00022692"/>
    </source>
</evidence>
<proteinExistence type="inferred from homology"/>
<feature type="non-terminal residue" evidence="10">
    <location>
        <position position="1"/>
    </location>
</feature>
<evidence type="ECO:0000256" key="4">
    <source>
        <dbReference type="ARBA" id="ARBA00022989"/>
    </source>
</evidence>
<dbReference type="AlphaFoldDB" id="A0A267H6C2"/>
<dbReference type="GO" id="GO:0001405">
    <property type="term" value="C:PAM complex, Tim23 associated import motor"/>
    <property type="evidence" value="ECO:0007669"/>
    <property type="project" value="TreeGrafter"/>
</dbReference>
<dbReference type="Proteomes" id="UP000215902">
    <property type="component" value="Unassembled WGS sequence"/>
</dbReference>
<dbReference type="EMBL" id="NIVC01000020">
    <property type="protein sequence ID" value="PAA93838.1"/>
    <property type="molecule type" value="Genomic_DNA"/>
</dbReference>
<dbReference type="InterPro" id="IPR001623">
    <property type="entry name" value="DnaJ_domain"/>
</dbReference>
<gene>
    <name evidence="9" type="ORF">BOX15_Mlig017835g1</name>
    <name evidence="10" type="ORF">BOX15_Mlig017835g3</name>
</gene>
<evidence type="ECO:0000256" key="7">
    <source>
        <dbReference type="ARBA" id="ARBA00038105"/>
    </source>
</evidence>
<evidence type="ECO:0000313" key="10">
    <source>
        <dbReference type="EMBL" id="PAA93838.1"/>
    </source>
</evidence>
<dbReference type="PROSITE" id="PS50076">
    <property type="entry name" value="DNAJ_2"/>
    <property type="match status" value="1"/>
</dbReference>
<comment type="similarity">
    <text evidence="7">Belongs to the TIM14 family.</text>
</comment>
<dbReference type="CDD" id="cd06257">
    <property type="entry name" value="DnaJ"/>
    <property type="match status" value="1"/>
</dbReference>
<keyword evidence="3" id="KW-0999">Mitochondrion inner membrane</keyword>
<keyword evidence="2" id="KW-0812">Transmembrane</keyword>
<dbReference type="STRING" id="282301.A0A267H6C2"/>
<name>A0A267H6C2_9PLAT</name>
<dbReference type="Gene3D" id="1.10.287.110">
    <property type="entry name" value="DnaJ domain"/>
    <property type="match status" value="1"/>
</dbReference>
<keyword evidence="11" id="KW-1185">Reference proteome</keyword>
<evidence type="ECO:0000256" key="5">
    <source>
        <dbReference type="ARBA" id="ARBA00023128"/>
    </source>
</evidence>
<dbReference type="Pfam" id="PF00226">
    <property type="entry name" value="DnaJ"/>
    <property type="match status" value="1"/>
</dbReference>
<sequence>RMSSLVVGGLCLAAVGFGGRFLLSRVKNPQQFAAMLRLPELSKYPPGGFEVKMSKREAARILEVSQTASKNKIKEAHKKIMLLNHPDRGGSPYLASKINEAKDVLEK</sequence>
<dbReference type="EMBL" id="NIVC01001057">
    <property type="protein sequence ID" value="PAA72850.1"/>
    <property type="molecule type" value="Genomic_DNA"/>
</dbReference>
<evidence type="ECO:0000313" key="9">
    <source>
        <dbReference type="EMBL" id="PAA72850.1"/>
    </source>
</evidence>
<dbReference type="PANTHER" id="PTHR12763:SF28">
    <property type="entry name" value="GEO10507P1-RELATED"/>
    <property type="match status" value="1"/>
</dbReference>
<dbReference type="SUPFAM" id="SSF46565">
    <property type="entry name" value="Chaperone J-domain"/>
    <property type="match status" value="1"/>
</dbReference>
<evidence type="ECO:0000256" key="6">
    <source>
        <dbReference type="ARBA" id="ARBA00023136"/>
    </source>
</evidence>
<dbReference type="PANTHER" id="PTHR12763">
    <property type="match status" value="1"/>
</dbReference>
<dbReference type="InterPro" id="IPR036869">
    <property type="entry name" value="J_dom_sf"/>
</dbReference>
<dbReference type="GO" id="GO:0030150">
    <property type="term" value="P:protein import into mitochondrial matrix"/>
    <property type="evidence" value="ECO:0007669"/>
    <property type="project" value="TreeGrafter"/>
</dbReference>
<feature type="domain" description="J" evidence="8">
    <location>
        <begin position="57"/>
        <end position="107"/>
    </location>
</feature>
<dbReference type="OrthoDB" id="240298at2759"/>
<comment type="caution">
    <text evidence="10">The sequence shown here is derived from an EMBL/GenBank/DDBJ whole genome shotgun (WGS) entry which is preliminary data.</text>
</comment>
<dbReference type="SMART" id="SM00271">
    <property type="entry name" value="DnaJ"/>
    <property type="match status" value="1"/>
</dbReference>
<evidence type="ECO:0000256" key="3">
    <source>
        <dbReference type="ARBA" id="ARBA00022792"/>
    </source>
</evidence>
<comment type="subcellular location">
    <subcellularLocation>
        <location evidence="1">Mitochondrion inner membrane</location>
        <topology evidence="1">Single-pass membrane protein</topology>
    </subcellularLocation>
</comment>
<evidence type="ECO:0000259" key="8">
    <source>
        <dbReference type="PROSITE" id="PS50076"/>
    </source>
</evidence>
<reference evidence="10 11" key="1">
    <citation type="submission" date="2017-06" db="EMBL/GenBank/DDBJ databases">
        <title>A platform for efficient transgenesis in Macrostomum lignano, a flatworm model organism for stem cell research.</title>
        <authorList>
            <person name="Berezikov E."/>
        </authorList>
    </citation>
    <scope>NUCLEOTIDE SEQUENCE [LARGE SCALE GENOMIC DNA]</scope>
    <source>
        <strain evidence="10">DV1</strain>
        <tissue evidence="10">Whole organism</tissue>
    </source>
</reference>
<evidence type="ECO:0000313" key="11">
    <source>
        <dbReference type="Proteomes" id="UP000215902"/>
    </source>
</evidence>
<organism evidence="10 11">
    <name type="scientific">Macrostomum lignano</name>
    <dbReference type="NCBI Taxonomy" id="282301"/>
    <lineage>
        <taxon>Eukaryota</taxon>
        <taxon>Metazoa</taxon>
        <taxon>Spiralia</taxon>
        <taxon>Lophotrochozoa</taxon>
        <taxon>Platyhelminthes</taxon>
        <taxon>Rhabditophora</taxon>
        <taxon>Macrostomorpha</taxon>
        <taxon>Macrostomida</taxon>
        <taxon>Macrostomidae</taxon>
        <taxon>Macrostomum</taxon>
    </lineage>
</organism>
<protein>
    <recommendedName>
        <fullName evidence="8">J domain-containing protein</fullName>
    </recommendedName>
</protein>
<dbReference type="GO" id="GO:0001671">
    <property type="term" value="F:ATPase activator activity"/>
    <property type="evidence" value="ECO:0007669"/>
    <property type="project" value="TreeGrafter"/>
</dbReference>
<accession>A0A267H6C2</accession>
<evidence type="ECO:0000256" key="1">
    <source>
        <dbReference type="ARBA" id="ARBA00004434"/>
    </source>
</evidence>
<dbReference type="FunFam" id="1.10.287.110:FF:000001">
    <property type="entry name" value="Import inner membrane translocase subunit tim14"/>
    <property type="match status" value="1"/>
</dbReference>
<keyword evidence="5" id="KW-0496">Mitochondrion</keyword>
<keyword evidence="6" id="KW-0472">Membrane</keyword>
<keyword evidence="4" id="KW-1133">Transmembrane helix</keyword>